<dbReference type="Gene3D" id="3.30.1370.10">
    <property type="entry name" value="K Homology domain, type 1"/>
    <property type="match status" value="2"/>
</dbReference>
<evidence type="ECO:0000313" key="6">
    <source>
        <dbReference type="Proteomes" id="UP001158576"/>
    </source>
</evidence>
<evidence type="ECO:0000256" key="2">
    <source>
        <dbReference type="PROSITE-ProRule" id="PRU00117"/>
    </source>
</evidence>
<dbReference type="InterPro" id="IPR047275">
    <property type="entry name" value="KH-I_NOVA_rpt1"/>
</dbReference>
<protein>
    <submittedName>
        <fullName evidence="5">Oidioi.mRNA.OKI2018_I69.chr2.g8141.t2.cds</fullName>
    </submittedName>
</protein>
<evidence type="ECO:0000256" key="1">
    <source>
        <dbReference type="ARBA" id="ARBA00022737"/>
    </source>
</evidence>
<dbReference type="PROSITE" id="PS50084">
    <property type="entry name" value="KH_TYPE_1"/>
    <property type="match status" value="2"/>
</dbReference>
<reference evidence="5 6" key="1">
    <citation type="submission" date="2021-04" db="EMBL/GenBank/DDBJ databases">
        <authorList>
            <person name="Bliznina A."/>
        </authorList>
    </citation>
    <scope>NUCLEOTIDE SEQUENCE [LARGE SCALE GENOMIC DNA]</scope>
</reference>
<feature type="region of interest" description="Disordered" evidence="3">
    <location>
        <begin position="81"/>
        <end position="106"/>
    </location>
</feature>
<evidence type="ECO:0000313" key="5">
    <source>
        <dbReference type="EMBL" id="CAG5114062.1"/>
    </source>
</evidence>
<dbReference type="InterPro" id="IPR047276">
    <property type="entry name" value="KH-I_NOVA_rpt2"/>
</dbReference>
<dbReference type="Pfam" id="PF00013">
    <property type="entry name" value="KH_1"/>
    <property type="match status" value="2"/>
</dbReference>
<dbReference type="PANTHER" id="PTHR10288">
    <property type="entry name" value="KH DOMAIN CONTAINING RNA BINDING PROTEIN"/>
    <property type="match status" value="1"/>
</dbReference>
<dbReference type="CDD" id="cd22435">
    <property type="entry name" value="KH-I_NOVA_rpt1"/>
    <property type="match status" value="1"/>
</dbReference>
<dbReference type="EMBL" id="OU015567">
    <property type="protein sequence ID" value="CAG5114062.1"/>
    <property type="molecule type" value="Genomic_DNA"/>
</dbReference>
<dbReference type="InterPro" id="IPR004087">
    <property type="entry name" value="KH_dom"/>
</dbReference>
<dbReference type="SUPFAM" id="SSF54791">
    <property type="entry name" value="Eukaryotic type KH-domain (KH-domain type I)"/>
    <property type="match status" value="2"/>
</dbReference>
<evidence type="ECO:0000256" key="3">
    <source>
        <dbReference type="SAM" id="MobiDB-lite"/>
    </source>
</evidence>
<keyword evidence="2" id="KW-0694">RNA-binding</keyword>
<keyword evidence="6" id="KW-1185">Reference proteome</keyword>
<proteinExistence type="predicted"/>
<dbReference type="CDD" id="cd22436">
    <property type="entry name" value="KH-I_NOVA_rpt2"/>
    <property type="match status" value="1"/>
</dbReference>
<dbReference type="SMART" id="SM00322">
    <property type="entry name" value="KH"/>
    <property type="match status" value="2"/>
</dbReference>
<dbReference type="InterPro" id="IPR004088">
    <property type="entry name" value="KH_dom_type_1"/>
</dbReference>
<accession>A0ABN7TBK0</accession>
<organism evidence="5 6">
    <name type="scientific">Oikopleura dioica</name>
    <name type="common">Tunicate</name>
    <dbReference type="NCBI Taxonomy" id="34765"/>
    <lineage>
        <taxon>Eukaryota</taxon>
        <taxon>Metazoa</taxon>
        <taxon>Chordata</taxon>
        <taxon>Tunicata</taxon>
        <taxon>Appendicularia</taxon>
        <taxon>Copelata</taxon>
        <taxon>Oikopleuridae</taxon>
        <taxon>Oikopleura</taxon>
    </lineage>
</organism>
<dbReference type="Proteomes" id="UP001158576">
    <property type="component" value="Chromosome 2"/>
</dbReference>
<dbReference type="InterPro" id="IPR036612">
    <property type="entry name" value="KH_dom_type_1_sf"/>
</dbReference>
<feature type="domain" description="K Homology" evidence="4">
    <location>
        <begin position="117"/>
        <end position="190"/>
    </location>
</feature>
<sequence>MKKGAETDAFSIQKRPSYAMIPSSVQMMLAQYNHMQQLQMAHNAQTQYAELLQAAQRKDSAIKAHTETSTGRKRTYNEFCGYSDNGSEDNQDSKRHQSDISGTTSSSLVLREKTEAGPLLLKILVPAYAAGSIIGKCGQTITQLQKDSGAVIKLSKAKDFYPGTTERIGLVTGDAAALKHVYRFMTEKTFEFPVPKDMAIQNGDRHKQAKIIVPNTTAGLIIGKAGATIKHIMESTGAKVQLSQKPEQINLQERVITVTGEKSELYNAGDVILAKIKEDPQSGSCPNLSYSGFAGPVANANPTGSPYADASLITASTGGGIMLPIASTTPIMTQAQMGLGTLGMTGLGGYTMLPNMAATNFQPIFADATGQLANFNMGLQQNAGLPLACFAAQQAQATPSSVDFPKIEAAAKQEKSDNFGIDLDLGLELQRKRAQQLQNLYVFKN</sequence>
<gene>
    <name evidence="5" type="ORF">OKIOD_LOCUS16906</name>
</gene>
<name>A0ABN7TBK0_OIKDI</name>
<evidence type="ECO:0000259" key="4">
    <source>
        <dbReference type="SMART" id="SM00322"/>
    </source>
</evidence>
<feature type="domain" description="K Homology" evidence="4">
    <location>
        <begin position="205"/>
        <end position="277"/>
    </location>
</feature>
<keyword evidence="1" id="KW-0677">Repeat</keyword>